<dbReference type="InterPro" id="IPR043502">
    <property type="entry name" value="DNA/RNA_pol_sf"/>
</dbReference>
<dbReference type="Pfam" id="PF00078">
    <property type="entry name" value="RVT_1"/>
    <property type="match status" value="1"/>
</dbReference>
<organism evidence="3">
    <name type="scientific">Schistocephalus solidus</name>
    <name type="common">Tapeworm</name>
    <dbReference type="NCBI Taxonomy" id="70667"/>
    <lineage>
        <taxon>Eukaryota</taxon>
        <taxon>Metazoa</taxon>
        <taxon>Spiralia</taxon>
        <taxon>Lophotrochozoa</taxon>
        <taxon>Platyhelminthes</taxon>
        <taxon>Cestoda</taxon>
        <taxon>Eucestoda</taxon>
        <taxon>Diphyllobothriidea</taxon>
        <taxon>Diphyllobothriidae</taxon>
        <taxon>Schistocephalus</taxon>
    </lineage>
</organism>
<reference evidence="3" key="1">
    <citation type="submission" date="2016-01" db="EMBL/GenBank/DDBJ databases">
        <title>Reference transcriptome for the parasite Schistocephalus solidus: insights into the molecular evolution of parasitism.</title>
        <authorList>
            <person name="Hebert F.O."/>
            <person name="Grambauer S."/>
            <person name="Barber I."/>
            <person name="Landry C.R."/>
            <person name="Aubin-Horth N."/>
        </authorList>
    </citation>
    <scope>NUCLEOTIDE SEQUENCE</scope>
</reference>
<evidence type="ECO:0000313" key="2">
    <source>
        <dbReference type="EMBL" id="JAP50707.1"/>
    </source>
</evidence>
<dbReference type="InterPro" id="IPR000477">
    <property type="entry name" value="RT_dom"/>
</dbReference>
<dbReference type="EMBL" id="GEEE01012518">
    <property type="protein sequence ID" value="JAP50707.1"/>
    <property type="molecule type" value="Transcribed_RNA"/>
</dbReference>
<protein>
    <submittedName>
        <fullName evidence="2">Retrovirus-related Pol polyprotein from transposon 412</fullName>
    </submittedName>
</protein>
<dbReference type="EMBL" id="GEEE01007994">
    <property type="protein sequence ID" value="JAP55231.1"/>
    <property type="molecule type" value="Transcribed_RNA"/>
</dbReference>
<dbReference type="Gene3D" id="3.30.70.270">
    <property type="match status" value="1"/>
</dbReference>
<name>A0A0X3PTE0_SCHSO</name>
<sequence>MSTLQEKFTTVFQDGFDCCTKMKVILRLQRNAKPVLRPKRPAPYTALTVVDQELERLQQVGVLHRGLFQFTRLSFGVRTAPAIFQQTMDNILTGTEGATAHLDDILVTGSNPDEVLQCLVTVLSRLQDYGFRLHLDKCNFFHAFCVIPRFQNRPRRFSPRPG</sequence>
<evidence type="ECO:0000259" key="1">
    <source>
        <dbReference type="Pfam" id="PF00078"/>
    </source>
</evidence>
<dbReference type="SUPFAM" id="SSF56672">
    <property type="entry name" value="DNA/RNA polymerases"/>
    <property type="match status" value="1"/>
</dbReference>
<dbReference type="InterPro" id="IPR043128">
    <property type="entry name" value="Rev_trsase/Diguanyl_cyclase"/>
</dbReference>
<dbReference type="PANTHER" id="PTHR37984">
    <property type="entry name" value="PROTEIN CBG26694"/>
    <property type="match status" value="1"/>
</dbReference>
<proteinExistence type="predicted"/>
<accession>A0A0X3PTE0</accession>
<dbReference type="AlphaFoldDB" id="A0A0X3PTE0"/>
<gene>
    <name evidence="2" type="primary">POL4</name>
    <name evidence="3" type="ORF">TR136928</name>
</gene>
<dbReference type="PANTHER" id="PTHR37984:SF5">
    <property type="entry name" value="PROTEIN NYNRIN-LIKE"/>
    <property type="match status" value="1"/>
</dbReference>
<evidence type="ECO:0000313" key="3">
    <source>
        <dbReference type="EMBL" id="JAP55231.1"/>
    </source>
</evidence>
<dbReference type="InterPro" id="IPR050951">
    <property type="entry name" value="Retrovirus_Pol_polyprotein"/>
</dbReference>
<feature type="domain" description="Reverse transcriptase" evidence="1">
    <location>
        <begin position="62"/>
        <end position="142"/>
    </location>
</feature>